<dbReference type="SMART" id="SM01007">
    <property type="entry name" value="Aldolase_II"/>
    <property type="match status" value="1"/>
</dbReference>
<feature type="domain" description="Class II aldolase/adducin N-terminal" evidence="3">
    <location>
        <begin position="26"/>
        <end position="206"/>
    </location>
</feature>
<proteinExistence type="inferred from homology"/>
<dbReference type="GO" id="GO:0005856">
    <property type="term" value="C:cytoskeleton"/>
    <property type="evidence" value="ECO:0007669"/>
    <property type="project" value="TreeGrafter"/>
</dbReference>
<evidence type="ECO:0000256" key="1">
    <source>
        <dbReference type="ARBA" id="ARBA00037961"/>
    </source>
</evidence>
<evidence type="ECO:0000313" key="5">
    <source>
        <dbReference type="Proteomes" id="UP000270411"/>
    </source>
</evidence>
<organism evidence="4 5">
    <name type="scientific">Cupriavidus pauculus</name>
    <dbReference type="NCBI Taxonomy" id="82633"/>
    <lineage>
        <taxon>Bacteria</taxon>
        <taxon>Pseudomonadati</taxon>
        <taxon>Pseudomonadota</taxon>
        <taxon>Betaproteobacteria</taxon>
        <taxon>Burkholderiales</taxon>
        <taxon>Burkholderiaceae</taxon>
        <taxon>Cupriavidus</taxon>
    </lineage>
</organism>
<feature type="compositionally biased region" description="Low complexity" evidence="2">
    <location>
        <begin position="7"/>
        <end position="19"/>
    </location>
</feature>
<dbReference type="Proteomes" id="UP000270411">
    <property type="component" value="Chromosome 1"/>
</dbReference>
<dbReference type="SUPFAM" id="SSF53639">
    <property type="entry name" value="AraD/HMP-PK domain-like"/>
    <property type="match status" value="1"/>
</dbReference>
<evidence type="ECO:0000256" key="2">
    <source>
        <dbReference type="SAM" id="MobiDB-lite"/>
    </source>
</evidence>
<accession>A0A3G8GZP9</accession>
<dbReference type="PANTHER" id="PTHR10672">
    <property type="entry name" value="ADDUCIN"/>
    <property type="match status" value="1"/>
</dbReference>
<sequence length="257" mass="27514">MSFALQPGRAAGPAGPTGPEEARVRVDLAAAYRLAARERWDDLIYTHISATVPGEPGHFLINPFGFAFDEIRASDLVKINGRGEVVGETVRPVNVTGFALHAAVHAARPDAHCVMHLHNTAGIAVSAQAEGLLPLSQHAMRFHGRLACHDYEGLAFTPEEGARLTASLGDHPAMLLRNHGTLTVGRTVAEAYVLMATLIKACEIQLGAQLGSATVQPPPAIADRTSLQLYDGGAVEGELEWPALLRRLDRIDPGYRD</sequence>
<reference evidence="5" key="1">
    <citation type="submission" date="2018-11" db="EMBL/GenBank/DDBJ databases">
        <title>FDA dAtabase for Regulatory Grade micrObial Sequences (FDA-ARGOS): Supporting development and validation of Infectious Disease Dx tests.</title>
        <authorList>
            <person name="Goldberg B."/>
            <person name="Campos J."/>
            <person name="Tallon L."/>
            <person name="Sadzewicz L."/>
            <person name="Zhao X."/>
            <person name="Vavikolanu K."/>
            <person name="Mehta A."/>
            <person name="Aluvathingal J."/>
            <person name="Nadendla S."/>
            <person name="Geyer C."/>
            <person name="Nandy P."/>
            <person name="Yan Y."/>
            <person name="Sichtig H."/>
        </authorList>
    </citation>
    <scope>NUCLEOTIDE SEQUENCE [LARGE SCALE GENOMIC DNA]</scope>
    <source>
        <strain evidence="5">FDAARGOS_614</strain>
    </source>
</reference>
<gene>
    <name evidence="4" type="ORF">EHF44_09840</name>
</gene>
<dbReference type="Gene3D" id="3.40.225.10">
    <property type="entry name" value="Class II aldolase/adducin N-terminal domain"/>
    <property type="match status" value="1"/>
</dbReference>
<dbReference type="RefSeq" id="WP_124683578.1">
    <property type="nucleotide sequence ID" value="NZ_CP033969.1"/>
</dbReference>
<dbReference type="EMBL" id="CP033969">
    <property type="protein sequence ID" value="AZG13726.1"/>
    <property type="molecule type" value="Genomic_DNA"/>
</dbReference>
<name>A0A3G8GZP9_9BURK</name>
<evidence type="ECO:0000313" key="4">
    <source>
        <dbReference type="EMBL" id="AZG13726.1"/>
    </source>
</evidence>
<feature type="region of interest" description="Disordered" evidence="2">
    <location>
        <begin position="1"/>
        <end position="20"/>
    </location>
</feature>
<comment type="similarity">
    <text evidence="1">Belongs to the aldolase class II family.</text>
</comment>
<evidence type="ECO:0000259" key="3">
    <source>
        <dbReference type="SMART" id="SM01007"/>
    </source>
</evidence>
<dbReference type="GO" id="GO:0051015">
    <property type="term" value="F:actin filament binding"/>
    <property type="evidence" value="ECO:0007669"/>
    <property type="project" value="TreeGrafter"/>
</dbReference>
<dbReference type="KEGG" id="cpau:EHF44_09840"/>
<dbReference type="InterPro" id="IPR001303">
    <property type="entry name" value="Aldolase_II/adducin_N"/>
</dbReference>
<dbReference type="OrthoDB" id="8859181at2"/>
<dbReference type="InterPro" id="IPR036409">
    <property type="entry name" value="Aldolase_II/adducin_N_sf"/>
</dbReference>
<protein>
    <submittedName>
        <fullName evidence="4">Class II aldolase/adducin family protein</fullName>
    </submittedName>
</protein>
<dbReference type="InterPro" id="IPR051017">
    <property type="entry name" value="Aldolase-II_Adducin_sf"/>
</dbReference>
<dbReference type="Pfam" id="PF00596">
    <property type="entry name" value="Aldolase_II"/>
    <property type="match status" value="1"/>
</dbReference>
<dbReference type="NCBIfam" id="NF005451">
    <property type="entry name" value="PRK07044.1"/>
    <property type="match status" value="1"/>
</dbReference>
<dbReference type="PANTHER" id="PTHR10672:SF3">
    <property type="entry name" value="PROTEIN HU-LI TAI SHAO"/>
    <property type="match status" value="1"/>
</dbReference>
<dbReference type="AlphaFoldDB" id="A0A3G8GZP9"/>